<proteinExistence type="predicted"/>
<evidence type="ECO:0000313" key="1">
    <source>
        <dbReference type="EMBL" id="GAA4052850.1"/>
    </source>
</evidence>
<dbReference type="RefSeq" id="WP_345059090.1">
    <property type="nucleotide sequence ID" value="NZ_BAABDK010000033.1"/>
</dbReference>
<reference evidence="2" key="1">
    <citation type="journal article" date="2019" name="Int. J. Syst. Evol. Microbiol.">
        <title>The Global Catalogue of Microorganisms (GCM) 10K type strain sequencing project: providing services to taxonomists for standard genome sequencing and annotation.</title>
        <authorList>
            <consortium name="The Broad Institute Genomics Platform"/>
            <consortium name="The Broad Institute Genome Sequencing Center for Infectious Disease"/>
            <person name="Wu L."/>
            <person name="Ma J."/>
        </authorList>
    </citation>
    <scope>NUCLEOTIDE SEQUENCE [LARGE SCALE GENOMIC DNA]</scope>
    <source>
        <strain evidence="2">JCM 17225</strain>
    </source>
</reference>
<dbReference type="EMBL" id="BAABDK010000033">
    <property type="protein sequence ID" value="GAA4052850.1"/>
    <property type="molecule type" value="Genomic_DNA"/>
</dbReference>
<dbReference type="Proteomes" id="UP001501469">
    <property type="component" value="Unassembled WGS sequence"/>
</dbReference>
<sequence length="119" mass="13384">MRYESAPALLRGTVLRPLSSLEFTEACEILLAAAREHRYPYWLLGGRADIDARPPDVYAWLSDEFLPRVHRVLGGGPTLAFIARPELWHSLSARSFAPPRAIFGTFRANWFTDEDAALA</sequence>
<evidence type="ECO:0000313" key="2">
    <source>
        <dbReference type="Proteomes" id="UP001501469"/>
    </source>
</evidence>
<protein>
    <submittedName>
        <fullName evidence="1">Uncharacterized protein</fullName>
    </submittedName>
</protein>
<gene>
    <name evidence="1" type="ORF">GCM10022409_44740</name>
</gene>
<name>A0ABP7UU36_9BACT</name>
<comment type="caution">
    <text evidence="1">The sequence shown here is derived from an EMBL/GenBank/DDBJ whole genome shotgun (WGS) entry which is preliminary data.</text>
</comment>
<organism evidence="1 2">
    <name type="scientific">Hymenobacter glaciei</name>
    <dbReference type="NCBI Taxonomy" id="877209"/>
    <lineage>
        <taxon>Bacteria</taxon>
        <taxon>Pseudomonadati</taxon>
        <taxon>Bacteroidota</taxon>
        <taxon>Cytophagia</taxon>
        <taxon>Cytophagales</taxon>
        <taxon>Hymenobacteraceae</taxon>
        <taxon>Hymenobacter</taxon>
    </lineage>
</organism>
<keyword evidence="2" id="KW-1185">Reference proteome</keyword>
<accession>A0ABP7UU36</accession>